<feature type="non-terminal residue" evidence="1">
    <location>
        <position position="111"/>
    </location>
</feature>
<dbReference type="EMBL" id="BART01028674">
    <property type="protein sequence ID" value="GAG92046.1"/>
    <property type="molecule type" value="Genomic_DNA"/>
</dbReference>
<dbReference type="InterPro" id="IPR029052">
    <property type="entry name" value="Metallo-depent_PP-like"/>
</dbReference>
<dbReference type="PANTHER" id="PTHR36303">
    <property type="entry name" value="2',3'-CYCLIC-NUCLEOTIDE 2'-PHOSPHODIESTERASE"/>
    <property type="match status" value="1"/>
</dbReference>
<proteinExistence type="predicted"/>
<evidence type="ECO:0000313" key="1">
    <source>
        <dbReference type="EMBL" id="GAG92046.1"/>
    </source>
</evidence>
<reference evidence="1" key="1">
    <citation type="journal article" date="2014" name="Front. Microbiol.">
        <title>High frequency of phylogenetically diverse reductive dehalogenase-homologous genes in deep subseafloor sedimentary metagenomes.</title>
        <authorList>
            <person name="Kawai M."/>
            <person name="Futagami T."/>
            <person name="Toyoda A."/>
            <person name="Takaki Y."/>
            <person name="Nishi S."/>
            <person name="Hori S."/>
            <person name="Arai W."/>
            <person name="Tsubouchi T."/>
            <person name="Morono Y."/>
            <person name="Uchiyama I."/>
            <person name="Ito T."/>
            <person name="Fujiyama A."/>
            <person name="Inagaki F."/>
            <person name="Takami H."/>
        </authorList>
    </citation>
    <scope>NUCLEOTIDE SEQUENCE</scope>
    <source>
        <strain evidence="1">Expedition CK06-06</strain>
    </source>
</reference>
<protein>
    <recommendedName>
        <fullName evidence="2">Calcineurin-like phosphoesterase domain-containing protein</fullName>
    </recommendedName>
</protein>
<dbReference type="Gene3D" id="3.60.21.10">
    <property type="match status" value="1"/>
</dbReference>
<dbReference type="Pfam" id="PF13277">
    <property type="entry name" value="YmdB"/>
    <property type="match status" value="1"/>
</dbReference>
<evidence type="ECO:0008006" key="2">
    <source>
        <dbReference type="Google" id="ProtNLM"/>
    </source>
</evidence>
<accession>X1D6H3</accession>
<gene>
    <name evidence="1" type="ORF">S01H4_50497</name>
</gene>
<comment type="caution">
    <text evidence="1">The sequence shown here is derived from an EMBL/GenBank/DDBJ whole genome shotgun (WGS) entry which is preliminary data.</text>
</comment>
<name>X1D6H3_9ZZZZ</name>
<dbReference type="GO" id="GO:0004113">
    <property type="term" value="F:2',3'-cyclic-nucleotide 3'-phosphodiesterase activity"/>
    <property type="evidence" value="ECO:0007669"/>
    <property type="project" value="TreeGrafter"/>
</dbReference>
<dbReference type="AlphaFoldDB" id="X1D6H3"/>
<sequence>MLILAIGDIVGRPGRRAVSQLLPGLRQQYGLDLVIANGENAAGGIGLTSTTAKELLDAGVDVLTSGNHIWAQKEIIPYLDGEMPILRPLNYPPGVPGKGHIAIGQVAVVSL</sequence>
<dbReference type="InterPro" id="IPR005235">
    <property type="entry name" value="YmdB-like"/>
</dbReference>
<dbReference type="SUPFAM" id="SSF56300">
    <property type="entry name" value="Metallo-dependent phosphatases"/>
    <property type="match status" value="1"/>
</dbReference>
<dbReference type="PANTHER" id="PTHR36303:SF1">
    <property type="entry name" value="2',3'-CYCLIC-NUCLEOTIDE 2'-PHOSPHODIESTERASE"/>
    <property type="match status" value="1"/>
</dbReference>
<organism evidence="1">
    <name type="scientific">marine sediment metagenome</name>
    <dbReference type="NCBI Taxonomy" id="412755"/>
    <lineage>
        <taxon>unclassified sequences</taxon>
        <taxon>metagenomes</taxon>
        <taxon>ecological metagenomes</taxon>
    </lineage>
</organism>